<dbReference type="Gene3D" id="3.40.50.1820">
    <property type="entry name" value="alpha/beta hydrolase"/>
    <property type="match status" value="1"/>
</dbReference>
<protein>
    <recommendedName>
        <fullName evidence="3">Alpha/beta hydrolase</fullName>
    </recommendedName>
</protein>
<dbReference type="Proteomes" id="UP000829998">
    <property type="component" value="Chromosome"/>
</dbReference>
<dbReference type="EMBL" id="CP096829">
    <property type="protein sequence ID" value="UPZ17831.1"/>
    <property type="molecule type" value="Genomic_DNA"/>
</dbReference>
<name>A0ABY4M1V5_9FLAO</name>
<evidence type="ECO:0000313" key="2">
    <source>
        <dbReference type="Proteomes" id="UP000829998"/>
    </source>
</evidence>
<sequence>MKILYHNLLKPLLALFIFFTITFGYSQKIKSNGVRKLIKADGIQIETFVFGDGPAALIMAAGNGRPAIQLDELAQAIASKGIKVVTYNYRTLGASTGKIEGLTLHDYADDL</sequence>
<evidence type="ECO:0008006" key="3">
    <source>
        <dbReference type="Google" id="ProtNLM"/>
    </source>
</evidence>
<organism evidence="1 2">
    <name type="scientific">Flavobacterium humidisoli</name>
    <dbReference type="NCBI Taxonomy" id="2937442"/>
    <lineage>
        <taxon>Bacteria</taxon>
        <taxon>Pseudomonadati</taxon>
        <taxon>Bacteroidota</taxon>
        <taxon>Flavobacteriia</taxon>
        <taxon>Flavobacteriales</taxon>
        <taxon>Flavobacteriaceae</taxon>
        <taxon>Flavobacterium</taxon>
    </lineage>
</organism>
<accession>A0ABY4M1V5</accession>
<dbReference type="RefSeq" id="WP_248729769.1">
    <property type="nucleotide sequence ID" value="NZ_CP096829.1"/>
</dbReference>
<gene>
    <name evidence="1" type="ORF">M0M44_10880</name>
</gene>
<dbReference type="InterPro" id="IPR029058">
    <property type="entry name" value="AB_hydrolase_fold"/>
</dbReference>
<dbReference type="SUPFAM" id="SSF53474">
    <property type="entry name" value="alpha/beta-Hydrolases"/>
    <property type="match status" value="1"/>
</dbReference>
<keyword evidence="2" id="KW-1185">Reference proteome</keyword>
<proteinExistence type="predicted"/>
<evidence type="ECO:0000313" key="1">
    <source>
        <dbReference type="EMBL" id="UPZ17831.1"/>
    </source>
</evidence>
<reference evidence="1 2" key="1">
    <citation type="submission" date="2022-04" db="EMBL/GenBank/DDBJ databases">
        <authorList>
            <person name="Ra J.-S."/>
            <person name="Kim S.-B."/>
        </authorList>
    </citation>
    <scope>NUCLEOTIDE SEQUENCE [LARGE SCALE GENOMIC DNA]</scope>
    <source>
        <strain evidence="1 2">MMS21-Er5</strain>
    </source>
</reference>